<keyword evidence="2" id="KW-0808">Transferase</keyword>
<protein>
    <submittedName>
        <fullName evidence="2">Acetyltransferase (GNAT) family protein</fullName>
    </submittedName>
</protein>
<dbReference type="GO" id="GO:0016747">
    <property type="term" value="F:acyltransferase activity, transferring groups other than amino-acyl groups"/>
    <property type="evidence" value="ECO:0007669"/>
    <property type="project" value="InterPro"/>
</dbReference>
<keyword evidence="3" id="KW-1185">Reference proteome</keyword>
<sequence>MPTPLHQHAAALAAVGNDHWIETLEDGSHVLIRPLRSEDRELERDFLNRLSPMTRKLRFHGEVKVNEALLDSLMDVDYQQTMAFVALVHEDGELREVGISRYAAAEDGSQCECALTTADDWKRKGLGLTLMRHLIEVARRNGFTQMYSIDQAIDRDMRDLAVQLGFRAQRDPDDSTRVIRSLEL</sequence>
<dbReference type="InterPro" id="IPR000182">
    <property type="entry name" value="GNAT_dom"/>
</dbReference>
<dbReference type="CDD" id="cd04301">
    <property type="entry name" value="NAT_SF"/>
    <property type="match status" value="1"/>
</dbReference>
<proteinExistence type="predicted"/>
<reference evidence="3" key="1">
    <citation type="submission" date="2016-10" db="EMBL/GenBank/DDBJ databases">
        <authorList>
            <person name="Varghese N."/>
            <person name="Submissions S."/>
        </authorList>
    </citation>
    <scope>NUCLEOTIDE SEQUENCE [LARGE SCALE GENOMIC DNA]</scope>
    <source>
        <strain evidence="3">CCM 7469</strain>
    </source>
</reference>
<dbReference type="STRING" id="428992.SAMN05216272_1187"/>
<dbReference type="RefSeq" id="WP_090268228.1">
    <property type="nucleotide sequence ID" value="NZ_FNDS01000018.1"/>
</dbReference>
<dbReference type="PROSITE" id="PS51186">
    <property type="entry name" value="GNAT"/>
    <property type="match status" value="1"/>
</dbReference>
<dbReference type="EMBL" id="FNDS01000018">
    <property type="protein sequence ID" value="SDI72750.1"/>
    <property type="molecule type" value="Genomic_DNA"/>
</dbReference>
<dbReference type="Gene3D" id="3.40.630.30">
    <property type="match status" value="1"/>
</dbReference>
<dbReference type="SUPFAM" id="SSF55729">
    <property type="entry name" value="Acyl-CoA N-acyltransferases (Nat)"/>
    <property type="match status" value="1"/>
</dbReference>
<accession>A0A1G8MZH3</accession>
<gene>
    <name evidence="2" type="ORF">SAMN05216272_1187</name>
</gene>
<dbReference type="InterPro" id="IPR016181">
    <property type="entry name" value="Acyl_CoA_acyltransferase"/>
</dbReference>
<dbReference type="OrthoDB" id="9807426at2"/>
<feature type="domain" description="N-acetyltransferase" evidence="1">
    <location>
        <begin position="30"/>
        <end position="183"/>
    </location>
</feature>
<organism evidence="2 3">
    <name type="scientific">Pseudomonas panipatensis</name>
    <dbReference type="NCBI Taxonomy" id="428992"/>
    <lineage>
        <taxon>Bacteria</taxon>
        <taxon>Pseudomonadati</taxon>
        <taxon>Pseudomonadota</taxon>
        <taxon>Gammaproteobacteria</taxon>
        <taxon>Pseudomonadales</taxon>
        <taxon>Pseudomonadaceae</taxon>
        <taxon>Pseudomonas</taxon>
    </lineage>
</organism>
<name>A0A1G8MZH3_9PSED</name>
<dbReference type="Proteomes" id="UP000199636">
    <property type="component" value="Unassembled WGS sequence"/>
</dbReference>
<evidence type="ECO:0000313" key="3">
    <source>
        <dbReference type="Proteomes" id="UP000199636"/>
    </source>
</evidence>
<evidence type="ECO:0000313" key="2">
    <source>
        <dbReference type="EMBL" id="SDI72750.1"/>
    </source>
</evidence>
<dbReference type="AlphaFoldDB" id="A0A1G8MZH3"/>
<dbReference type="Pfam" id="PF00583">
    <property type="entry name" value="Acetyltransf_1"/>
    <property type="match status" value="1"/>
</dbReference>
<evidence type="ECO:0000259" key="1">
    <source>
        <dbReference type="PROSITE" id="PS51186"/>
    </source>
</evidence>